<comment type="caution">
    <text evidence="1">The sequence shown here is derived from an EMBL/GenBank/DDBJ whole genome shotgun (WGS) entry which is preliminary data.</text>
</comment>
<protein>
    <submittedName>
        <fullName evidence="1">Uncharacterized protein</fullName>
    </submittedName>
</protein>
<dbReference type="EMBL" id="VTPC01081602">
    <property type="protein sequence ID" value="KAF2887831.1"/>
    <property type="molecule type" value="Genomic_DNA"/>
</dbReference>
<dbReference type="Proteomes" id="UP000801492">
    <property type="component" value="Unassembled WGS sequence"/>
</dbReference>
<keyword evidence="2" id="KW-1185">Reference proteome</keyword>
<name>A0A8K0CMQ6_IGNLU</name>
<dbReference type="AlphaFoldDB" id="A0A8K0CMQ6"/>
<dbReference type="OrthoDB" id="6767719at2759"/>
<reference evidence="1" key="1">
    <citation type="submission" date="2019-08" db="EMBL/GenBank/DDBJ databases">
        <title>The genome of the North American firefly Photinus pyralis.</title>
        <authorList>
            <consortium name="Photinus pyralis genome working group"/>
            <person name="Fallon T.R."/>
            <person name="Sander Lower S.E."/>
            <person name="Weng J.-K."/>
        </authorList>
    </citation>
    <scope>NUCLEOTIDE SEQUENCE</scope>
    <source>
        <strain evidence="1">TRF0915ILg1</strain>
        <tissue evidence="1">Whole body</tissue>
    </source>
</reference>
<evidence type="ECO:0000313" key="2">
    <source>
        <dbReference type="Proteomes" id="UP000801492"/>
    </source>
</evidence>
<proteinExistence type="predicted"/>
<organism evidence="1 2">
    <name type="scientific">Ignelater luminosus</name>
    <name type="common">Cucubano</name>
    <name type="synonym">Pyrophorus luminosus</name>
    <dbReference type="NCBI Taxonomy" id="2038154"/>
    <lineage>
        <taxon>Eukaryota</taxon>
        <taxon>Metazoa</taxon>
        <taxon>Ecdysozoa</taxon>
        <taxon>Arthropoda</taxon>
        <taxon>Hexapoda</taxon>
        <taxon>Insecta</taxon>
        <taxon>Pterygota</taxon>
        <taxon>Neoptera</taxon>
        <taxon>Endopterygota</taxon>
        <taxon>Coleoptera</taxon>
        <taxon>Polyphaga</taxon>
        <taxon>Elateriformia</taxon>
        <taxon>Elateroidea</taxon>
        <taxon>Elateridae</taxon>
        <taxon>Agrypninae</taxon>
        <taxon>Pyrophorini</taxon>
        <taxon>Ignelater</taxon>
    </lineage>
</organism>
<evidence type="ECO:0000313" key="1">
    <source>
        <dbReference type="EMBL" id="KAF2887831.1"/>
    </source>
</evidence>
<gene>
    <name evidence="1" type="ORF">ILUMI_18342</name>
</gene>
<accession>A0A8K0CMQ6</accession>
<sequence>MQKAGKEEKQHAIDKENLTVVDGKEISYITVIVDDGWSKRFYATTHHQDLLAMEIPVYTPELKKEFPTDDKNKSFFIQARKLLSTSCKGISPLERLVKGVRMAIKKAGNEVGQKYSLVRLQPDLLNAPYNVFGVSSNRKDENEDDNIKIIEQGGGLLTEIKEVIDPLVRKSDLLAYNETTNQAEQYNIRRITYFNHRWLRFLRTIQI</sequence>